<evidence type="ECO:0000313" key="4">
    <source>
        <dbReference type="Proteomes" id="UP000191039"/>
    </source>
</evidence>
<dbReference type="Pfam" id="PF02627">
    <property type="entry name" value="CMD"/>
    <property type="match status" value="1"/>
</dbReference>
<evidence type="ECO:0000313" key="3">
    <source>
        <dbReference type="EMBL" id="PEG51281.1"/>
    </source>
</evidence>
<proteinExistence type="predicted"/>
<dbReference type="PANTHER" id="PTHR34846">
    <property type="entry name" value="4-CARBOXYMUCONOLACTONE DECARBOXYLASE FAMILY PROTEIN (AFU_ORTHOLOGUE AFUA_6G11590)"/>
    <property type="match status" value="1"/>
</dbReference>
<accession>A0A1Q4H430</accession>
<feature type="domain" description="Carboxymuconolactone decarboxylase-like" evidence="1">
    <location>
        <begin position="40"/>
        <end position="113"/>
    </location>
</feature>
<organism evidence="3 5">
    <name type="scientific">Mycolicibacterium diernhoferi</name>
    <dbReference type="NCBI Taxonomy" id="1801"/>
    <lineage>
        <taxon>Bacteria</taxon>
        <taxon>Bacillati</taxon>
        <taxon>Actinomycetota</taxon>
        <taxon>Actinomycetes</taxon>
        <taxon>Mycobacteriales</taxon>
        <taxon>Mycobacteriaceae</taxon>
        <taxon>Mycolicibacterium</taxon>
    </lineage>
</organism>
<dbReference type="RefSeq" id="WP_073859732.1">
    <property type="nucleotide sequence ID" value="NZ_BAAATC010000010.1"/>
</dbReference>
<reference evidence="3 5" key="2">
    <citation type="submission" date="2017-10" db="EMBL/GenBank/DDBJ databases">
        <title>The new phylogeny of genus Mycobacterium.</title>
        <authorList>
            <person name="Tortoli E."/>
            <person name="Trovato A."/>
            <person name="Cirillo D.M."/>
        </authorList>
    </citation>
    <scope>NUCLEOTIDE SEQUENCE [LARGE SCALE GENOMIC DNA]</scope>
    <source>
        <strain evidence="3 5">IP141170001</strain>
    </source>
</reference>
<dbReference type="AlphaFoldDB" id="A0A1Q4H430"/>
<reference evidence="2 4" key="1">
    <citation type="submission" date="2016-09" db="EMBL/GenBank/DDBJ databases">
        <title>genome sequences of unsequenced Mycobacteria.</title>
        <authorList>
            <person name="Greninger A.L."/>
            <person name="Jerome K.R."/>
            <person name="Mcnair B."/>
            <person name="Wallis C."/>
            <person name="Fang F."/>
        </authorList>
    </citation>
    <scope>NUCLEOTIDE SEQUENCE [LARGE SCALE GENOMIC DNA]</scope>
    <source>
        <strain evidence="2 4">BM1</strain>
    </source>
</reference>
<evidence type="ECO:0000259" key="1">
    <source>
        <dbReference type="Pfam" id="PF02627"/>
    </source>
</evidence>
<dbReference type="STRING" id="1801.BRW64_27880"/>
<dbReference type="Proteomes" id="UP000220340">
    <property type="component" value="Unassembled WGS sequence"/>
</dbReference>
<keyword evidence="5" id="KW-1185">Reference proteome</keyword>
<comment type="caution">
    <text evidence="3">The sequence shown here is derived from an EMBL/GenBank/DDBJ whole genome shotgun (WGS) entry which is preliminary data.</text>
</comment>
<dbReference type="InterPro" id="IPR029032">
    <property type="entry name" value="AhpD-like"/>
</dbReference>
<dbReference type="InterPro" id="IPR003779">
    <property type="entry name" value="CMD-like"/>
</dbReference>
<dbReference type="EMBL" id="PDCR01000058">
    <property type="protein sequence ID" value="PEG51281.1"/>
    <property type="molecule type" value="Genomic_DNA"/>
</dbReference>
<dbReference type="PANTHER" id="PTHR34846:SF5">
    <property type="entry name" value="CARBOXYMUCONOLACTONE DECARBOXYLASE-LIKE DOMAIN-CONTAINING PROTEIN"/>
    <property type="match status" value="1"/>
</dbReference>
<sequence>MPRIEPVREPNEDQRQALSKTLQAPDGTPVNVFATLAHQPQLMRRVNALGGYFMVHGSIPLRERELVILRVAGTCNSAYEEGQHRWIAGEKAGLSGAEIEAALDPGAPHSWSAEDLRLLMFVDELLATGAVSDATWASLQSWGDIARTELLVLIGFYQMLALVIKGIGVELDPSVARLLDPAPGD</sequence>
<protein>
    <submittedName>
        <fullName evidence="3">Carboxymuconolactone decarboxylase family protein</fullName>
    </submittedName>
</protein>
<dbReference type="Gene3D" id="1.20.1290.10">
    <property type="entry name" value="AhpD-like"/>
    <property type="match status" value="1"/>
</dbReference>
<dbReference type="EMBL" id="MIJD01000057">
    <property type="protein sequence ID" value="OPE54902.1"/>
    <property type="molecule type" value="Genomic_DNA"/>
</dbReference>
<dbReference type="GO" id="GO:0051920">
    <property type="term" value="F:peroxiredoxin activity"/>
    <property type="evidence" value="ECO:0007669"/>
    <property type="project" value="InterPro"/>
</dbReference>
<name>A0A1Q4H430_9MYCO</name>
<gene>
    <name evidence="2" type="ORF">BV510_07825</name>
    <name evidence="3" type="ORF">CRI78_27385</name>
</gene>
<dbReference type="SUPFAM" id="SSF69118">
    <property type="entry name" value="AhpD-like"/>
    <property type="match status" value="1"/>
</dbReference>
<evidence type="ECO:0000313" key="2">
    <source>
        <dbReference type="EMBL" id="OPE54902.1"/>
    </source>
</evidence>
<dbReference type="OrthoDB" id="4704294at2"/>
<evidence type="ECO:0000313" key="5">
    <source>
        <dbReference type="Proteomes" id="UP000220340"/>
    </source>
</evidence>
<dbReference type="Proteomes" id="UP000191039">
    <property type="component" value="Unassembled WGS sequence"/>
</dbReference>